<dbReference type="SMART" id="SM00028">
    <property type="entry name" value="TPR"/>
    <property type="match status" value="2"/>
</dbReference>
<dbReference type="SUPFAM" id="SSF48452">
    <property type="entry name" value="TPR-like"/>
    <property type="match status" value="1"/>
</dbReference>
<feature type="repeat" description="TPR" evidence="1">
    <location>
        <begin position="158"/>
        <end position="191"/>
    </location>
</feature>
<dbReference type="RefSeq" id="WP_015203991.1">
    <property type="nucleotide sequence ID" value="NC_019753.1"/>
</dbReference>
<evidence type="ECO:0000313" key="3">
    <source>
        <dbReference type="Proteomes" id="UP000010472"/>
    </source>
</evidence>
<dbReference type="STRING" id="1173022.Cri9333_3044"/>
<keyword evidence="1" id="KW-0802">TPR repeat</keyword>
<evidence type="ECO:0000256" key="1">
    <source>
        <dbReference type="PROSITE-ProRule" id="PRU00339"/>
    </source>
</evidence>
<protein>
    <submittedName>
        <fullName evidence="2">Pentapeptide repeat protein</fullName>
    </submittedName>
</protein>
<dbReference type="Pfam" id="PF00805">
    <property type="entry name" value="Pentapeptide"/>
    <property type="match status" value="2"/>
</dbReference>
<dbReference type="Pfam" id="PF13414">
    <property type="entry name" value="TPR_11"/>
    <property type="match status" value="1"/>
</dbReference>
<dbReference type="InterPro" id="IPR044213">
    <property type="entry name" value="At2g44920-like"/>
</dbReference>
<name>K9W0H6_9CYAN</name>
<dbReference type="InterPro" id="IPR019734">
    <property type="entry name" value="TPR_rpt"/>
</dbReference>
<dbReference type="InterPro" id="IPR001646">
    <property type="entry name" value="5peptide_repeat"/>
</dbReference>
<dbReference type="PROSITE" id="PS50005">
    <property type="entry name" value="TPR"/>
    <property type="match status" value="1"/>
</dbReference>
<dbReference type="AlphaFoldDB" id="K9W0H6"/>
<dbReference type="HOGENOM" id="CLU_080449_0_0_3"/>
<reference evidence="2 3" key="1">
    <citation type="submission" date="2012-06" db="EMBL/GenBank/DDBJ databases">
        <title>Finished chromosome of genome of Crinalium epipsammum PCC 9333.</title>
        <authorList>
            <consortium name="US DOE Joint Genome Institute"/>
            <person name="Gugger M."/>
            <person name="Coursin T."/>
            <person name="Rippka R."/>
            <person name="Tandeau De Marsac N."/>
            <person name="Huntemann M."/>
            <person name="Wei C.-L."/>
            <person name="Han J."/>
            <person name="Detter J.C."/>
            <person name="Han C."/>
            <person name="Tapia R."/>
            <person name="Davenport K."/>
            <person name="Daligault H."/>
            <person name="Erkkila T."/>
            <person name="Gu W."/>
            <person name="Munk A.C.C."/>
            <person name="Teshima H."/>
            <person name="Xu Y."/>
            <person name="Chain P."/>
            <person name="Chen A."/>
            <person name="Krypides N."/>
            <person name="Mavromatis K."/>
            <person name="Markowitz V."/>
            <person name="Szeto E."/>
            <person name="Ivanova N."/>
            <person name="Mikhailova N."/>
            <person name="Ovchinnikova G."/>
            <person name="Pagani I."/>
            <person name="Pati A."/>
            <person name="Goodwin L."/>
            <person name="Peters L."/>
            <person name="Pitluck S."/>
            <person name="Woyke T."/>
            <person name="Kerfeld C."/>
        </authorList>
    </citation>
    <scope>NUCLEOTIDE SEQUENCE [LARGE SCALE GENOMIC DNA]</scope>
    <source>
        <strain evidence="2 3">PCC 9333</strain>
    </source>
</reference>
<sequence>MSNLRDTRSPALPNILTNVCRGAIATATLLATIPLLPATAENLEHTRQLLSTKQCQQCDLRSAGFVMADLSSSQLQGADLTRANLSRANLAGADLTGANLSGTSLYGANLTGANLTGANLTGTDLRDAYLLNANLSNTSLSSAYVEGATGIPQNAGKPEDFYRWALTEAQGGNYQAAIEYYNQALTMNPEFAPAYLGRGLVLYRFGNEAAATQDAKIASQMFSTQKNATGYQASQNFLKGMELARQPAKKGGGSNFLNFLGSLGSLLVQFLF</sequence>
<dbReference type="PATRIC" id="fig|1173022.3.peg.3294"/>
<dbReference type="PANTHER" id="PTHR47200:SF2">
    <property type="entry name" value="THYLAKOID LUMENAL 15 KDA PROTEIN 1, CHLOROPLASTIC"/>
    <property type="match status" value="1"/>
</dbReference>
<proteinExistence type="predicted"/>
<accession>K9W0H6</accession>
<dbReference type="KEGG" id="cep:Cri9333_3044"/>
<dbReference type="eggNOG" id="COG1357">
    <property type="taxonomic scope" value="Bacteria"/>
</dbReference>
<dbReference type="Gene3D" id="1.25.40.10">
    <property type="entry name" value="Tetratricopeptide repeat domain"/>
    <property type="match status" value="1"/>
</dbReference>
<dbReference type="Gene3D" id="2.160.20.80">
    <property type="entry name" value="E3 ubiquitin-protein ligase SopA"/>
    <property type="match status" value="1"/>
</dbReference>
<dbReference type="Proteomes" id="UP000010472">
    <property type="component" value="Chromosome"/>
</dbReference>
<gene>
    <name evidence="2" type="ORF">Cri9333_3044</name>
</gene>
<dbReference type="EMBL" id="CP003620">
    <property type="protein sequence ID" value="AFZ13883.1"/>
    <property type="molecule type" value="Genomic_DNA"/>
</dbReference>
<keyword evidence="3" id="KW-1185">Reference proteome</keyword>
<dbReference type="InterPro" id="IPR011990">
    <property type="entry name" value="TPR-like_helical_dom_sf"/>
</dbReference>
<dbReference type="eggNOG" id="COG0457">
    <property type="taxonomic scope" value="Bacteria"/>
</dbReference>
<dbReference type="PANTHER" id="PTHR47200">
    <property type="entry name" value="THYLAKOID LUMENAL 15 KDA PROTEIN 1, CHLOROPLASTIC"/>
    <property type="match status" value="1"/>
</dbReference>
<dbReference type="SUPFAM" id="SSF141571">
    <property type="entry name" value="Pentapeptide repeat-like"/>
    <property type="match status" value="1"/>
</dbReference>
<dbReference type="OrthoDB" id="481042at2"/>
<organism evidence="2 3">
    <name type="scientific">Crinalium epipsammum PCC 9333</name>
    <dbReference type="NCBI Taxonomy" id="1173022"/>
    <lineage>
        <taxon>Bacteria</taxon>
        <taxon>Bacillati</taxon>
        <taxon>Cyanobacteriota</taxon>
        <taxon>Cyanophyceae</taxon>
        <taxon>Gomontiellales</taxon>
        <taxon>Gomontiellaceae</taxon>
        <taxon>Crinalium</taxon>
    </lineage>
</organism>
<evidence type="ECO:0000313" key="2">
    <source>
        <dbReference type="EMBL" id="AFZ13883.1"/>
    </source>
</evidence>